<keyword evidence="2" id="KW-1185">Reference proteome</keyword>
<organism evidence="1 2">
    <name type="scientific">Daphnia magna</name>
    <dbReference type="NCBI Taxonomy" id="35525"/>
    <lineage>
        <taxon>Eukaryota</taxon>
        <taxon>Metazoa</taxon>
        <taxon>Ecdysozoa</taxon>
        <taxon>Arthropoda</taxon>
        <taxon>Crustacea</taxon>
        <taxon>Branchiopoda</taxon>
        <taxon>Diplostraca</taxon>
        <taxon>Cladocera</taxon>
        <taxon>Anomopoda</taxon>
        <taxon>Daphniidae</taxon>
        <taxon>Daphnia</taxon>
    </lineage>
</organism>
<comment type="caution">
    <text evidence="1">The sequence shown here is derived from an EMBL/GenBank/DDBJ whole genome shotgun (WGS) entry which is preliminary data.</text>
</comment>
<dbReference type="EMBL" id="JAOYFB010000039">
    <property type="protein sequence ID" value="KAK4030005.1"/>
    <property type="molecule type" value="Genomic_DNA"/>
</dbReference>
<evidence type="ECO:0000313" key="2">
    <source>
        <dbReference type="Proteomes" id="UP001234178"/>
    </source>
</evidence>
<gene>
    <name evidence="1" type="ORF">OUZ56_022963</name>
</gene>
<reference evidence="1 2" key="1">
    <citation type="journal article" date="2023" name="Nucleic Acids Res.">
        <title>The hologenome of Daphnia magna reveals possible DNA methylation and microbiome-mediated evolution of the host genome.</title>
        <authorList>
            <person name="Chaturvedi A."/>
            <person name="Li X."/>
            <person name="Dhandapani V."/>
            <person name="Marshall H."/>
            <person name="Kissane S."/>
            <person name="Cuenca-Cambronero M."/>
            <person name="Asole G."/>
            <person name="Calvet F."/>
            <person name="Ruiz-Romero M."/>
            <person name="Marangio P."/>
            <person name="Guigo R."/>
            <person name="Rago D."/>
            <person name="Mirbahai L."/>
            <person name="Eastwood N."/>
            <person name="Colbourne J.K."/>
            <person name="Zhou J."/>
            <person name="Mallon E."/>
            <person name="Orsini L."/>
        </authorList>
    </citation>
    <scope>NUCLEOTIDE SEQUENCE [LARGE SCALE GENOMIC DNA]</scope>
    <source>
        <strain evidence="1">LRV0_1</strain>
    </source>
</reference>
<accession>A0ABR0AXZ1</accession>
<sequence length="69" mass="8073">MLTFATSWHLMATMNNLKSQLASIHFVRGTSYLTEVLIACQRLANRWRKKNEPLVSWCINVTEKTEFEN</sequence>
<protein>
    <submittedName>
        <fullName evidence="1">Uncharacterized protein</fullName>
    </submittedName>
</protein>
<name>A0ABR0AXZ1_9CRUS</name>
<dbReference type="Proteomes" id="UP001234178">
    <property type="component" value="Unassembled WGS sequence"/>
</dbReference>
<proteinExistence type="predicted"/>
<evidence type="ECO:0000313" key="1">
    <source>
        <dbReference type="EMBL" id="KAK4030005.1"/>
    </source>
</evidence>